<keyword evidence="4" id="KW-1185">Reference proteome</keyword>
<feature type="signal peptide" evidence="1">
    <location>
        <begin position="1"/>
        <end position="20"/>
    </location>
</feature>
<dbReference type="EMBL" id="FOUU01000011">
    <property type="protein sequence ID" value="SFN04061.1"/>
    <property type="molecule type" value="Genomic_DNA"/>
</dbReference>
<dbReference type="RefSeq" id="WP_093396141.1">
    <property type="nucleotide sequence ID" value="NZ_FOUU01000011.1"/>
</dbReference>
<dbReference type="GO" id="GO:0019867">
    <property type="term" value="C:outer membrane"/>
    <property type="evidence" value="ECO:0007669"/>
    <property type="project" value="InterPro"/>
</dbReference>
<dbReference type="Pfam" id="PF05433">
    <property type="entry name" value="Rick_17kDa_Anti"/>
    <property type="match status" value="1"/>
</dbReference>
<dbReference type="InterPro" id="IPR008816">
    <property type="entry name" value="Gly_zipper_2TM_dom"/>
</dbReference>
<protein>
    <submittedName>
        <fullName evidence="3">Glycine zipper 2TM domain-containing protein</fullName>
    </submittedName>
</protein>
<dbReference type="Proteomes" id="UP000199611">
    <property type="component" value="Unassembled WGS sequence"/>
</dbReference>
<accession>A0A1I4VRZ0</accession>
<dbReference type="OrthoDB" id="5514984at2"/>
<evidence type="ECO:0000259" key="2">
    <source>
        <dbReference type="Pfam" id="PF05433"/>
    </source>
</evidence>
<evidence type="ECO:0000313" key="4">
    <source>
        <dbReference type="Proteomes" id="UP000199611"/>
    </source>
</evidence>
<sequence>MKKTVVIVLTLLLTFASLTACVPGPSTQQHYETSAWLGAVGAGIGALVDENNRWRGAVIGGALGAVTGYGLAEISQRAAREAAYRRDTVTYYNRTTGEWVQSDPVYYGPDYATVRVRTGYGQQVREERYERVPLNY</sequence>
<evidence type="ECO:0000313" key="3">
    <source>
        <dbReference type="EMBL" id="SFN04061.1"/>
    </source>
</evidence>
<gene>
    <name evidence="3" type="ORF">SAMN05660836_02439</name>
</gene>
<keyword evidence="1" id="KW-0732">Signal</keyword>
<dbReference type="STRING" id="39841.SAMN05660836_02439"/>
<feature type="chain" id="PRO_5011785221" evidence="1">
    <location>
        <begin position="21"/>
        <end position="136"/>
    </location>
</feature>
<reference evidence="3 4" key="1">
    <citation type="submission" date="2016-10" db="EMBL/GenBank/DDBJ databases">
        <authorList>
            <person name="de Groot N.N."/>
        </authorList>
    </citation>
    <scope>NUCLEOTIDE SEQUENCE [LARGE SCALE GENOMIC DNA]</scope>
    <source>
        <strain evidence="3 4">DSM 9990</strain>
    </source>
</reference>
<name>A0A1I4VRZ0_9BACT</name>
<dbReference type="PROSITE" id="PS51257">
    <property type="entry name" value="PROKAR_LIPOPROTEIN"/>
    <property type="match status" value="1"/>
</dbReference>
<organism evidence="3 4">
    <name type="scientific">Thermodesulforhabdus norvegica</name>
    <dbReference type="NCBI Taxonomy" id="39841"/>
    <lineage>
        <taxon>Bacteria</taxon>
        <taxon>Pseudomonadati</taxon>
        <taxon>Thermodesulfobacteriota</taxon>
        <taxon>Syntrophobacteria</taxon>
        <taxon>Syntrophobacterales</taxon>
        <taxon>Thermodesulforhabdaceae</taxon>
        <taxon>Thermodesulforhabdus</taxon>
    </lineage>
</organism>
<evidence type="ECO:0000256" key="1">
    <source>
        <dbReference type="SAM" id="SignalP"/>
    </source>
</evidence>
<feature type="domain" description="Glycine zipper 2TM" evidence="2">
    <location>
        <begin position="38"/>
        <end position="69"/>
    </location>
</feature>
<dbReference type="AlphaFoldDB" id="A0A1I4VRZ0"/>
<proteinExistence type="predicted"/>